<feature type="transmembrane region" description="Helical" evidence="1">
    <location>
        <begin position="54"/>
        <end position="76"/>
    </location>
</feature>
<reference evidence="3 4" key="1">
    <citation type="submission" date="2022-10" db="EMBL/GenBank/DDBJ databases">
        <title>Janthinobacterium sp. hw3 Genome sequencing.</title>
        <authorList>
            <person name="Park S."/>
        </authorList>
    </citation>
    <scope>NUCLEOTIDE SEQUENCE [LARGE SCALE GENOMIC DNA]</scope>
    <source>
        <strain evidence="4">hw3</strain>
    </source>
</reference>
<dbReference type="Gene3D" id="1.20.144.10">
    <property type="entry name" value="Phosphatidic acid phosphatase type 2/haloperoxidase"/>
    <property type="match status" value="1"/>
</dbReference>
<evidence type="ECO:0000259" key="2">
    <source>
        <dbReference type="Pfam" id="PF01569"/>
    </source>
</evidence>
<comment type="caution">
    <text evidence="3">The sequence shown here is derived from an EMBL/GenBank/DDBJ whole genome shotgun (WGS) entry which is preliminary data.</text>
</comment>
<evidence type="ECO:0000313" key="3">
    <source>
        <dbReference type="EMBL" id="MDC8759965.1"/>
    </source>
</evidence>
<keyword evidence="4" id="KW-1185">Reference proteome</keyword>
<feature type="domain" description="Phosphatidic acid phosphatase type 2/haloperoxidase" evidence="2">
    <location>
        <begin position="54"/>
        <end position="129"/>
    </location>
</feature>
<sequence length="195" mass="20728">MAPAGLAIALWLAGGKTWRLALEWCLLFGVGMALVVVTKVLFIGWGIGSATLEFAGISGHAMRAGAILPVAFFVILKGARPGLRGLGVVAGVALALLISVSRVQVNAHSSSEAISGSLLGLLLAGIFLYRAGAMRELVLSRTLVALSLCGLLLTPNVEPVPTEQWLTELALHLSGRERPFERSDWKLAQRHPLFR</sequence>
<proteinExistence type="predicted"/>
<name>A0ABT5K4Q4_9BURK</name>
<gene>
    <name evidence="3" type="ORF">OIK44_20460</name>
</gene>
<dbReference type="InterPro" id="IPR036938">
    <property type="entry name" value="PAP2/HPO_sf"/>
</dbReference>
<feature type="transmembrane region" description="Helical" evidence="1">
    <location>
        <begin position="113"/>
        <end position="131"/>
    </location>
</feature>
<keyword evidence="1" id="KW-0812">Transmembrane</keyword>
<dbReference type="Proteomes" id="UP001221208">
    <property type="component" value="Unassembled WGS sequence"/>
</dbReference>
<feature type="transmembrane region" description="Helical" evidence="1">
    <location>
        <begin position="83"/>
        <end position="101"/>
    </location>
</feature>
<evidence type="ECO:0000313" key="4">
    <source>
        <dbReference type="Proteomes" id="UP001221208"/>
    </source>
</evidence>
<dbReference type="InterPro" id="IPR000326">
    <property type="entry name" value="PAP2/HPO"/>
</dbReference>
<protein>
    <submittedName>
        <fullName evidence="3">Phosphatase PAP2 family protein</fullName>
    </submittedName>
</protein>
<dbReference type="SUPFAM" id="SSF48317">
    <property type="entry name" value="Acid phosphatase/Vanadium-dependent haloperoxidase"/>
    <property type="match status" value="1"/>
</dbReference>
<organism evidence="3 4">
    <name type="scientific">Janthinobacterium fluminis</name>
    <dbReference type="NCBI Taxonomy" id="2987524"/>
    <lineage>
        <taxon>Bacteria</taxon>
        <taxon>Pseudomonadati</taxon>
        <taxon>Pseudomonadota</taxon>
        <taxon>Betaproteobacteria</taxon>
        <taxon>Burkholderiales</taxon>
        <taxon>Oxalobacteraceae</taxon>
        <taxon>Janthinobacterium</taxon>
    </lineage>
</organism>
<evidence type="ECO:0000256" key="1">
    <source>
        <dbReference type="SAM" id="Phobius"/>
    </source>
</evidence>
<dbReference type="Pfam" id="PF01569">
    <property type="entry name" value="PAP2"/>
    <property type="match status" value="1"/>
</dbReference>
<keyword evidence="1" id="KW-0472">Membrane</keyword>
<accession>A0ABT5K4Q4</accession>
<dbReference type="EMBL" id="JAQQXR010000009">
    <property type="protein sequence ID" value="MDC8759965.1"/>
    <property type="molecule type" value="Genomic_DNA"/>
</dbReference>
<feature type="transmembrane region" description="Helical" evidence="1">
    <location>
        <begin position="24"/>
        <end position="48"/>
    </location>
</feature>
<keyword evidence="1" id="KW-1133">Transmembrane helix</keyword>